<protein>
    <submittedName>
        <fullName evidence="1">Uncharacterized protein</fullName>
    </submittedName>
</protein>
<organism evidence="1">
    <name type="scientific">Micromonas pusilla</name>
    <name type="common">Picoplanktonic green alga</name>
    <name type="synonym">Chromulina pusilla</name>
    <dbReference type="NCBI Taxonomy" id="38833"/>
    <lineage>
        <taxon>Eukaryota</taxon>
        <taxon>Viridiplantae</taxon>
        <taxon>Chlorophyta</taxon>
        <taxon>Mamiellophyceae</taxon>
        <taxon>Mamiellales</taxon>
        <taxon>Mamiellaceae</taxon>
        <taxon>Micromonas</taxon>
    </lineage>
</organism>
<name>A0A7S0DB81_MICPS</name>
<accession>A0A7S0DB81</accession>
<sequence length="336" mass="36576">MPPSRPPGRGVRSQYNGLHPLSRSWGIDSPCCVRFERRTLSFAHALVGTVVCVACGVLPKFWNTYLGHIGPASVMFILSELERFPGPNTVVTQGWTAILGGAGYLTYDLLFHGCGLDMSCHGLREQQHISVNTLLICIGIDMVIHRSRFSASLIGLGFALFVGLHPQPNSMGILVHQSAGVMLVVYAVARLCSRFDVCSKALYYASYLFFYGQNGFMALYGGNQGGSGEEMPEMMPPSDSNATAGDTKNIVEARINDTAYVLFVLCAATVMSTLTETIDYAFAEGVHFGRLGAALMGNGKDLGKEFREADRAGGVEFEMIKLVDDFEEREKGAERE</sequence>
<evidence type="ECO:0000313" key="1">
    <source>
        <dbReference type="EMBL" id="CAD8449503.1"/>
    </source>
</evidence>
<dbReference type="AlphaFoldDB" id="A0A7S0DB81"/>
<proteinExistence type="predicted"/>
<dbReference type="EMBL" id="HBEN01013410">
    <property type="protein sequence ID" value="CAD8449503.1"/>
    <property type="molecule type" value="Transcribed_RNA"/>
</dbReference>
<gene>
    <name evidence="1" type="ORF">MSP1401_LOCUS11166</name>
</gene>
<reference evidence="1" key="1">
    <citation type="submission" date="2021-01" db="EMBL/GenBank/DDBJ databases">
        <authorList>
            <person name="Corre E."/>
            <person name="Pelletier E."/>
            <person name="Niang G."/>
            <person name="Scheremetjew M."/>
            <person name="Finn R."/>
            <person name="Kale V."/>
            <person name="Holt S."/>
            <person name="Cochrane G."/>
            <person name="Meng A."/>
            <person name="Brown T."/>
            <person name="Cohen L."/>
        </authorList>
    </citation>
    <scope>NUCLEOTIDE SEQUENCE</scope>
    <source>
        <strain evidence="1">CCAC1681</strain>
    </source>
</reference>